<dbReference type="EMBL" id="CP034035">
    <property type="protein sequence ID" value="QCR09214.1"/>
    <property type="molecule type" value="Genomic_DNA"/>
</dbReference>
<dbReference type="InterPro" id="IPR043129">
    <property type="entry name" value="ATPase_NBD"/>
</dbReference>
<evidence type="ECO:0000256" key="8">
    <source>
        <dbReference type="ARBA" id="ARBA00022989"/>
    </source>
</evidence>
<dbReference type="NCBIfam" id="TIGR01709">
    <property type="entry name" value="typeII_sec_gspL"/>
    <property type="match status" value="1"/>
</dbReference>
<evidence type="ECO:0000256" key="3">
    <source>
        <dbReference type="ARBA" id="ARBA00022448"/>
    </source>
</evidence>
<dbReference type="Pfam" id="PF05134">
    <property type="entry name" value="T2SSL"/>
    <property type="match status" value="1"/>
</dbReference>
<sequence>MKQHPHIRKPCLIVRLPAQEREAIEWQVRSHSGDHVLAEGGGSAEQVRESLEAYPALAFSRVLVPATEVTFHALTLPRQARRQLAQMAPFLLEEQLAADIEKLHFALLEQQGDTATIAVVEKSRMRHWLSQCAGVGIAVDSLLPDAWVLPRHKDGWSALNHNGTWLFRQENGHVMAAESSWFAELLATFAPLPVIYSHSALPTAGGELALALWRPQPETDLFTLAAKAHLPPSADLQQGEFASVKSWRHTLLPWRGVGVALSCYLLLLIGEMGWSHYQLYQQSAYWRQESINVYRRIFPSETTVINPRLQMQQHLQRASAANGAQGLLSQLTALQQLITQNGNVRIQSLSYQAPGAELRLALKAASYQELEQLQQQAAAYYQVQAGEMRQEKGYVEGRLTLRSLP</sequence>
<dbReference type="InterPro" id="IPR025691">
    <property type="entry name" value="GspL_pp_dom"/>
</dbReference>
<dbReference type="RefSeq" id="WP_137714225.1">
    <property type="nucleotide sequence ID" value="NZ_CP034035.1"/>
</dbReference>
<keyword evidence="9" id="KW-0472">Membrane</keyword>
<evidence type="ECO:0000256" key="9">
    <source>
        <dbReference type="ARBA" id="ARBA00023136"/>
    </source>
</evidence>
<dbReference type="OrthoDB" id="7011844at2"/>
<feature type="domain" description="GspL periplasmic" evidence="12">
    <location>
        <begin position="250"/>
        <end position="403"/>
    </location>
</feature>
<proteinExistence type="inferred from homology"/>
<comment type="similarity">
    <text evidence="2 10">Belongs to the GSP L family.</text>
</comment>
<evidence type="ECO:0000313" key="13">
    <source>
        <dbReference type="EMBL" id="QCR09214.1"/>
    </source>
</evidence>
<dbReference type="GO" id="GO:0009276">
    <property type="term" value="C:Gram-negative-bacterium-type cell wall"/>
    <property type="evidence" value="ECO:0007669"/>
    <property type="project" value="InterPro"/>
</dbReference>
<evidence type="ECO:0000256" key="5">
    <source>
        <dbReference type="ARBA" id="ARBA00022519"/>
    </source>
</evidence>
<dbReference type="Gene3D" id="3.30.420.370">
    <property type="match status" value="1"/>
</dbReference>
<keyword evidence="4" id="KW-1003">Cell membrane</keyword>
<evidence type="ECO:0000256" key="4">
    <source>
        <dbReference type="ARBA" id="ARBA00022475"/>
    </source>
</evidence>
<dbReference type="Gene3D" id="3.30.420.380">
    <property type="match status" value="1"/>
</dbReference>
<comment type="function">
    <text evidence="10">Inner membrane component of the type II secretion system required for the energy-dependent secretion of extracellular factors such as proteases and toxins from the periplasm.</text>
</comment>
<evidence type="ECO:0000256" key="1">
    <source>
        <dbReference type="ARBA" id="ARBA00004377"/>
    </source>
</evidence>
<keyword evidence="14" id="KW-1185">Reference proteome</keyword>
<evidence type="ECO:0000256" key="2">
    <source>
        <dbReference type="ARBA" id="ARBA00005318"/>
    </source>
</evidence>
<evidence type="ECO:0000259" key="12">
    <source>
        <dbReference type="Pfam" id="PF12693"/>
    </source>
</evidence>
<keyword evidence="8" id="KW-1133">Transmembrane helix</keyword>
<evidence type="ECO:0000256" key="6">
    <source>
        <dbReference type="ARBA" id="ARBA00022692"/>
    </source>
</evidence>
<dbReference type="CDD" id="cd24017">
    <property type="entry name" value="ASKHA_T2SSL_N"/>
    <property type="match status" value="1"/>
</dbReference>
<evidence type="ECO:0000256" key="10">
    <source>
        <dbReference type="PIRNR" id="PIRNR015761"/>
    </source>
</evidence>
<evidence type="ECO:0000259" key="11">
    <source>
        <dbReference type="Pfam" id="PF05134"/>
    </source>
</evidence>
<dbReference type="GO" id="GO:0005886">
    <property type="term" value="C:plasma membrane"/>
    <property type="evidence" value="ECO:0007669"/>
    <property type="project" value="UniProtKB-SubCell"/>
</dbReference>
<dbReference type="PIRSF" id="PIRSF015761">
    <property type="entry name" value="Protein_L"/>
    <property type="match status" value="1"/>
</dbReference>
<accession>A0A4P8R0P1</accession>
<dbReference type="Pfam" id="PF12693">
    <property type="entry name" value="GspL_C"/>
    <property type="match status" value="1"/>
</dbReference>
<protein>
    <recommendedName>
        <fullName evidence="10">Type II secretion system protein L</fullName>
        <shortName evidence="10">T2SS protein L</shortName>
    </recommendedName>
</protein>
<keyword evidence="3 10" id="KW-0813">Transport</keyword>
<dbReference type="KEGG" id="brb:EH207_12175"/>
<dbReference type="AlphaFoldDB" id="A0A4P8R0P1"/>
<comment type="subcellular location">
    <subcellularLocation>
        <location evidence="1">Cell inner membrane</location>
        <topology evidence="1">Single-pass membrane protein</topology>
    </subcellularLocation>
</comment>
<evidence type="ECO:0000256" key="7">
    <source>
        <dbReference type="ARBA" id="ARBA00022927"/>
    </source>
</evidence>
<reference evidence="13 14" key="1">
    <citation type="submission" date="2018-11" db="EMBL/GenBank/DDBJ databases">
        <title>Genome sequences of Brenneria nigrifluens and Brenneria rubrifaciens.</title>
        <authorList>
            <person name="Poret-Peterson A.T."/>
            <person name="McClean A.E."/>
            <person name="Kluepfel D.A."/>
        </authorList>
    </citation>
    <scope>NUCLEOTIDE SEQUENCE [LARGE SCALE GENOMIC DNA]</scope>
    <source>
        <strain evidence="13 14">6D370</strain>
    </source>
</reference>
<dbReference type="GO" id="GO:0015627">
    <property type="term" value="C:type II protein secretion system complex"/>
    <property type="evidence" value="ECO:0007669"/>
    <property type="project" value="InterPro"/>
</dbReference>
<keyword evidence="5" id="KW-0997">Cell inner membrane</keyword>
<evidence type="ECO:0000313" key="14">
    <source>
        <dbReference type="Proteomes" id="UP000299580"/>
    </source>
</evidence>
<dbReference type="Gene3D" id="3.30.1360.100">
    <property type="entry name" value="General secretion pathway protein M, EpsM"/>
    <property type="match status" value="1"/>
</dbReference>
<keyword evidence="6" id="KW-0812">Transmembrane</keyword>
<gene>
    <name evidence="13" type="primary">gspL</name>
    <name evidence="13" type="ORF">EH207_12175</name>
</gene>
<dbReference type="SUPFAM" id="SSF53067">
    <property type="entry name" value="Actin-like ATPase domain"/>
    <property type="match status" value="2"/>
</dbReference>
<feature type="domain" description="GspL cytoplasmic actin-ATPase-like" evidence="11">
    <location>
        <begin position="12"/>
        <end position="242"/>
    </location>
</feature>
<organism evidence="13 14">
    <name type="scientific">Brenneria rubrifaciens</name>
    <dbReference type="NCBI Taxonomy" id="55213"/>
    <lineage>
        <taxon>Bacteria</taxon>
        <taxon>Pseudomonadati</taxon>
        <taxon>Pseudomonadota</taxon>
        <taxon>Gammaproteobacteria</taxon>
        <taxon>Enterobacterales</taxon>
        <taxon>Pectobacteriaceae</taxon>
        <taxon>Brenneria</taxon>
    </lineage>
</organism>
<dbReference type="GO" id="GO:0015628">
    <property type="term" value="P:protein secretion by the type II secretion system"/>
    <property type="evidence" value="ECO:0007669"/>
    <property type="project" value="InterPro"/>
</dbReference>
<dbReference type="Proteomes" id="UP000299580">
    <property type="component" value="Chromosome"/>
</dbReference>
<dbReference type="InterPro" id="IPR024230">
    <property type="entry name" value="GspL_cyto_dom"/>
</dbReference>
<name>A0A4P8R0P1_9GAMM</name>
<keyword evidence="7 10" id="KW-0653">Protein transport</keyword>
<dbReference type="InterPro" id="IPR007812">
    <property type="entry name" value="T2SS_protein-GspL"/>
</dbReference>